<accession>A0A0B7AHG8</accession>
<sequence length="293" mass="33408">MWTRFSMTVAVRILGGSMTLKNSTAQAHRSLRTLPVAQRMRIAGMMDQTRYGLMSVQLSETALLHGRRRQMMSCCPVMRSRIWLSPSRRSCLICSVIQDTSTAQNTAVWYLTSRTKNKGLFRKILMGKVKPHKLVQMNTEELASRELTKWREQASKHQLEMIEKTEKEALKASEGAKHVRKKTHKGEVEVEDEDLSVLETRLEEKKEPEPEPQEEQVQIPVIDTTDQHRAHLFDLNCKVCTGKLVPGREEQAAVEAAEKLNQVTVTPLGLPEDKAEVSLEQSKEDYEKAEEIV</sequence>
<feature type="non-terminal residue" evidence="3">
    <location>
        <position position="293"/>
    </location>
</feature>
<feature type="region of interest" description="Disordered" evidence="1">
    <location>
        <begin position="169"/>
        <end position="194"/>
    </location>
</feature>
<evidence type="ECO:0000259" key="2">
    <source>
        <dbReference type="PROSITE" id="PS51321"/>
    </source>
</evidence>
<dbReference type="PANTHER" id="PTHR11477">
    <property type="entry name" value="TRANSCRIPTION FACTOR S-II ZINC FINGER DOMAIN-CONTAINING PROTEIN"/>
    <property type="match status" value="1"/>
</dbReference>
<dbReference type="EMBL" id="HACG01033403">
    <property type="protein sequence ID" value="CEK80268.1"/>
    <property type="molecule type" value="Transcribed_RNA"/>
</dbReference>
<proteinExistence type="predicted"/>
<protein>
    <recommendedName>
        <fullName evidence="2">TFIIS central domain-containing protein</fullName>
    </recommendedName>
</protein>
<evidence type="ECO:0000256" key="1">
    <source>
        <dbReference type="SAM" id="MobiDB-lite"/>
    </source>
</evidence>
<gene>
    <name evidence="3" type="primary">ORF119995</name>
</gene>
<dbReference type="PANTHER" id="PTHR11477:SF51">
    <property type="entry name" value="PROTEIN PARTNER OF SNF, ISOFORM B"/>
    <property type="match status" value="1"/>
</dbReference>
<dbReference type="SUPFAM" id="SSF46942">
    <property type="entry name" value="Elongation factor TFIIS domain 2"/>
    <property type="match status" value="1"/>
</dbReference>
<dbReference type="PROSITE" id="PS51321">
    <property type="entry name" value="TFIIS_CENTRAL"/>
    <property type="match status" value="1"/>
</dbReference>
<dbReference type="Gene3D" id="1.10.472.30">
    <property type="entry name" value="Transcription elongation factor S-II, central domain"/>
    <property type="match status" value="1"/>
</dbReference>
<evidence type="ECO:0000313" key="3">
    <source>
        <dbReference type="EMBL" id="CEK80268.1"/>
    </source>
</evidence>
<name>A0A0B7AHG8_9EUPU</name>
<reference evidence="3" key="1">
    <citation type="submission" date="2014-12" db="EMBL/GenBank/DDBJ databases">
        <title>Insight into the proteome of Arion vulgaris.</title>
        <authorList>
            <person name="Aradska J."/>
            <person name="Bulat T."/>
            <person name="Smidak R."/>
            <person name="Sarate P."/>
            <person name="Gangsoo J."/>
            <person name="Sialana F."/>
            <person name="Bilban M."/>
            <person name="Lubec G."/>
        </authorList>
    </citation>
    <scope>NUCLEOTIDE SEQUENCE</scope>
    <source>
        <tissue evidence="3">Skin</tissue>
    </source>
</reference>
<dbReference type="InterPro" id="IPR003618">
    <property type="entry name" value="TFIIS_cen_dom"/>
</dbReference>
<dbReference type="GO" id="GO:0005634">
    <property type="term" value="C:nucleus"/>
    <property type="evidence" value="ECO:0007669"/>
    <property type="project" value="TreeGrafter"/>
</dbReference>
<dbReference type="InterPro" id="IPR036575">
    <property type="entry name" value="TFIIS_cen_dom_sf"/>
</dbReference>
<dbReference type="AlphaFoldDB" id="A0A0B7AHG8"/>
<dbReference type="Pfam" id="PF07500">
    <property type="entry name" value="TFIIS_M"/>
    <property type="match status" value="1"/>
</dbReference>
<organism evidence="3">
    <name type="scientific">Arion vulgaris</name>
    <dbReference type="NCBI Taxonomy" id="1028688"/>
    <lineage>
        <taxon>Eukaryota</taxon>
        <taxon>Metazoa</taxon>
        <taxon>Spiralia</taxon>
        <taxon>Lophotrochozoa</taxon>
        <taxon>Mollusca</taxon>
        <taxon>Gastropoda</taxon>
        <taxon>Heterobranchia</taxon>
        <taxon>Euthyneura</taxon>
        <taxon>Panpulmonata</taxon>
        <taxon>Eupulmonata</taxon>
        <taxon>Stylommatophora</taxon>
        <taxon>Helicina</taxon>
        <taxon>Arionoidea</taxon>
        <taxon>Arionidae</taxon>
        <taxon>Arion</taxon>
    </lineage>
</organism>
<dbReference type="GO" id="GO:0006351">
    <property type="term" value="P:DNA-templated transcription"/>
    <property type="evidence" value="ECO:0007669"/>
    <property type="project" value="InterPro"/>
</dbReference>
<feature type="domain" description="TFIIS central" evidence="2">
    <location>
        <begin position="64"/>
        <end position="170"/>
    </location>
</feature>